<gene>
    <name evidence="3" type="primary">LOC104767560</name>
</gene>
<dbReference type="GeneID" id="104767560"/>
<evidence type="ECO:0000313" key="2">
    <source>
        <dbReference type="Proteomes" id="UP000694864"/>
    </source>
</evidence>
<dbReference type="Proteomes" id="UP000694864">
    <property type="component" value="Chromosome 19"/>
</dbReference>
<reference evidence="2" key="1">
    <citation type="journal article" date="2014" name="Nat. Commun.">
        <title>The emerging biofuel crop Camelina sativa retains a highly undifferentiated hexaploid genome structure.</title>
        <authorList>
            <person name="Kagale S."/>
            <person name="Koh C."/>
            <person name="Nixon J."/>
            <person name="Bollina V."/>
            <person name="Clarke W.E."/>
            <person name="Tuteja R."/>
            <person name="Spillane C."/>
            <person name="Robinson S.J."/>
            <person name="Links M.G."/>
            <person name="Clarke C."/>
            <person name="Higgins E.E."/>
            <person name="Huebert T."/>
            <person name="Sharpe A.G."/>
            <person name="Parkin I.A."/>
        </authorList>
    </citation>
    <scope>NUCLEOTIDE SEQUENCE [LARGE SCALE GENOMIC DNA]</scope>
    <source>
        <strain evidence="2">cv. DH55</strain>
    </source>
</reference>
<accession>A0ABM0XRK2</accession>
<dbReference type="RefSeq" id="XP_010489874.1">
    <property type="nucleotide sequence ID" value="XM_010491572.1"/>
</dbReference>
<reference evidence="3" key="2">
    <citation type="submission" date="2025-08" db="UniProtKB">
        <authorList>
            <consortium name="RefSeq"/>
        </authorList>
    </citation>
    <scope>IDENTIFICATION</scope>
    <source>
        <tissue evidence="3">Leaf</tissue>
    </source>
</reference>
<dbReference type="Pfam" id="PF07734">
    <property type="entry name" value="FBA_1"/>
    <property type="match status" value="2"/>
</dbReference>
<feature type="domain" description="F-box associated beta-propeller type 1" evidence="1">
    <location>
        <begin position="139"/>
        <end position="268"/>
    </location>
</feature>
<dbReference type="NCBIfam" id="TIGR01640">
    <property type="entry name" value="F_box_assoc_1"/>
    <property type="match status" value="2"/>
</dbReference>
<dbReference type="InterPro" id="IPR017451">
    <property type="entry name" value="F-box-assoc_interact_dom"/>
</dbReference>
<organism evidence="2 3">
    <name type="scientific">Camelina sativa</name>
    <name type="common">False flax</name>
    <name type="synonym">Myagrum sativum</name>
    <dbReference type="NCBI Taxonomy" id="90675"/>
    <lineage>
        <taxon>Eukaryota</taxon>
        <taxon>Viridiplantae</taxon>
        <taxon>Streptophyta</taxon>
        <taxon>Embryophyta</taxon>
        <taxon>Tracheophyta</taxon>
        <taxon>Spermatophyta</taxon>
        <taxon>Magnoliopsida</taxon>
        <taxon>eudicotyledons</taxon>
        <taxon>Gunneridae</taxon>
        <taxon>Pentapetalae</taxon>
        <taxon>rosids</taxon>
        <taxon>malvids</taxon>
        <taxon>Brassicales</taxon>
        <taxon>Brassicaceae</taxon>
        <taxon>Camelineae</taxon>
        <taxon>Camelina</taxon>
    </lineage>
</organism>
<protein>
    <submittedName>
        <fullName evidence="3">F-box/kelch-repeat protein At3g16740-like</fullName>
    </submittedName>
</protein>
<dbReference type="InterPro" id="IPR006527">
    <property type="entry name" value="F-box-assoc_dom_typ1"/>
</dbReference>
<name>A0ABM0XRK2_CAMSA</name>
<evidence type="ECO:0000259" key="1">
    <source>
        <dbReference type="Pfam" id="PF07734"/>
    </source>
</evidence>
<sequence>MDSYALGYEKKKMNSRRCHKILRSMEMISIFQDNIGLMEERRRKYQIYNFNADSWKDINIYLTPDRDLQFYTRDVSLNGNTYWLVKRSTNWFMQRPSCSLSRRKPFGEGGRFVGRATDRCKLLQNMYRLRVEGRVRVRDSPKFFLLCFDFTTERFGPPLDLPFDYRQDDSVSLSSVREEQLAVLCQRSDTLEMEIWISNKIEPEAASWSKLFVAVNLKTRLTFPFEHGSFFVDKGKKVVVVFDRDQEIIKGMHCVAYIIGEDGLQIKQATPRGNHVD</sequence>
<evidence type="ECO:0000313" key="3">
    <source>
        <dbReference type="RefSeq" id="XP_010489874.1"/>
    </source>
</evidence>
<feature type="domain" description="F-box associated beta-propeller type 1" evidence="1">
    <location>
        <begin position="1"/>
        <end position="89"/>
    </location>
</feature>
<keyword evidence="2" id="KW-1185">Reference proteome</keyword>
<proteinExistence type="predicted"/>